<keyword evidence="1" id="KW-0328">Glycosyltransferase</keyword>
<keyword evidence="2" id="KW-1185">Reference proteome</keyword>
<reference evidence="1" key="1">
    <citation type="submission" date="2024-03" db="EMBL/GenBank/DDBJ databases">
        <title>Novel Streptomyces species of biotechnological and ecological value are a feature of Machair soil.</title>
        <authorList>
            <person name="Prole J.R."/>
            <person name="Goodfellow M."/>
            <person name="Allenby N."/>
            <person name="Ward A.C."/>
        </authorList>
    </citation>
    <scope>NUCLEOTIDE SEQUENCE</scope>
    <source>
        <strain evidence="1">MS1.AVA.4</strain>
    </source>
</reference>
<name>A0ACC6QFV2_9ACTN</name>
<gene>
    <name evidence="1" type="ORF">WKI58_12215</name>
</gene>
<sequence length="704" mass="76268">MKVSFLIHTIYGIGGTIRTTLNLAEELAGRHDVEIVSVFRHRDEPLFAIDPRISVVPLIDTRPSSPGNEKKHPLALQPAERFPAHEARFAEYSRLTDQRVREHYTGSDADVVIGTRPGLVAYVAQFAPERAVLIGQEHMTHNHHKPELRAEMREHLAALDVFVTVSEGDAVVWRDRMPLPDTQVLAIPNSVPEPMVATSDLGGTTVVAAGRLASEKQYDVLIEAFAKVVAVRPDWTLRICGWGKQKERLRRRIDQLGLYNRVHLMGPRSPIEPEWVKGAIAVSTSRHESFGMTLVEAMRCGLPVVSTDCDYGPREIIADGVDGLLVPVGDTDAIAAALLRLIDDEPLRRRMGAAARSHARRFDPGPVAKQYEELFAALGAGSRSHTEGPPVPSATPSAGSGHESVSAPAPAPAFAPVPSPAAGDPRVDCVAEESGALTVTLLGEQTGETVLVCAHPDPAAPDRVFPFDASGRATVPADADLAEGIWTCHAVPQGYDGERPPLATRAVDQRGAMRAAARVRPGVPVRALVPYVRQGGLTLRSWVRPVHAESGDVNITARHLTISGRLLGEAQLTADPVLLLRRRGKDTGALEFPGARVGADGFRCTVPLAAPAKVQASAHDVWDLWLRPAAGAEPVRIGRFLDDVVEKGTVFPYPSVDLLKKRPFAQVRATVRRLRSRPRDEVTVKIFFSAGNELVLNVVDKAMK</sequence>
<dbReference type="EMBL" id="JBBKAI010000002">
    <property type="protein sequence ID" value="MEJ8657278.1"/>
    <property type="molecule type" value="Genomic_DNA"/>
</dbReference>
<accession>A0ACC6QFV2</accession>
<dbReference type="EC" id="2.4.-.-" evidence="1"/>
<evidence type="ECO:0000313" key="2">
    <source>
        <dbReference type="Proteomes" id="UP001375539"/>
    </source>
</evidence>
<dbReference type="Proteomes" id="UP001375539">
    <property type="component" value="Unassembled WGS sequence"/>
</dbReference>
<organism evidence="1 2">
    <name type="scientific">Streptomyces pratisoli</name>
    <dbReference type="NCBI Taxonomy" id="3139917"/>
    <lineage>
        <taxon>Bacteria</taxon>
        <taxon>Bacillati</taxon>
        <taxon>Actinomycetota</taxon>
        <taxon>Actinomycetes</taxon>
        <taxon>Kitasatosporales</taxon>
        <taxon>Streptomycetaceae</taxon>
        <taxon>Streptomyces</taxon>
    </lineage>
</organism>
<keyword evidence="1" id="KW-0808">Transferase</keyword>
<proteinExistence type="predicted"/>
<evidence type="ECO:0000313" key="1">
    <source>
        <dbReference type="EMBL" id="MEJ8657278.1"/>
    </source>
</evidence>
<protein>
    <submittedName>
        <fullName evidence="1">Glycosyltransferase family 4 protein</fullName>
        <ecNumber evidence="1">2.4.-.-</ecNumber>
    </submittedName>
</protein>
<comment type="caution">
    <text evidence="1">The sequence shown here is derived from an EMBL/GenBank/DDBJ whole genome shotgun (WGS) entry which is preliminary data.</text>
</comment>